<feature type="region of interest" description="Disordered" evidence="1">
    <location>
        <begin position="115"/>
        <end position="195"/>
    </location>
</feature>
<sequence length="295" mass="33616">MSSFTQSSEAQGSAPPRRRIYLTDEKKLMLVRLCVENQADFQDRRKGQFWAMISDLLHQEAGIFLKDPAGTVKELVASRRTQLKVQDHESGTVQEDTDFTQAVDRWIEVEEEREHAKELARQPKTQSAREAQEAEVYHSNLLRSAHRKRHLSSESSDGGNDDKSGPKRSRQGSGDSEKEIEDLGNSEERAVSTNTIQRISLMRKKTRERGVREDTHEMITAVKGMGDAVALVAEKLGRQGEGSSRFLNMEQWLNTIEENIRQEGDLRQKQAERVEQQQEKTNQLLEGILSKIKSD</sequence>
<evidence type="ECO:0000313" key="3">
    <source>
        <dbReference type="Proteomes" id="UP000244722"/>
    </source>
</evidence>
<comment type="caution">
    <text evidence="2">The sequence shown here is derived from an EMBL/GenBank/DDBJ whole genome shotgun (WGS) entry which is preliminary data.</text>
</comment>
<evidence type="ECO:0000256" key="1">
    <source>
        <dbReference type="SAM" id="MobiDB-lite"/>
    </source>
</evidence>
<reference evidence="2 3" key="1">
    <citation type="submission" date="2017-04" db="EMBL/GenBank/DDBJ databases">
        <title>Draft genome sequence of Tuber borchii Vittad., a whitish edible truffle.</title>
        <authorList>
            <consortium name="DOE Joint Genome Institute"/>
            <person name="Murat C."/>
            <person name="Kuo A."/>
            <person name="Barry K.W."/>
            <person name="Clum A."/>
            <person name="Dockter R.B."/>
            <person name="Fauchery L."/>
            <person name="Iotti M."/>
            <person name="Kohler A."/>
            <person name="Labutti K."/>
            <person name="Lindquist E.A."/>
            <person name="Lipzen A."/>
            <person name="Ohm R.A."/>
            <person name="Wang M."/>
            <person name="Grigoriev I.V."/>
            <person name="Zambonelli A."/>
            <person name="Martin F.M."/>
        </authorList>
    </citation>
    <scope>NUCLEOTIDE SEQUENCE [LARGE SCALE GENOMIC DNA]</scope>
    <source>
        <strain evidence="2 3">Tbo3840</strain>
    </source>
</reference>
<evidence type="ECO:0000313" key="2">
    <source>
        <dbReference type="EMBL" id="PUU81089.1"/>
    </source>
</evidence>
<accession>A0A2T7A015</accession>
<dbReference type="EMBL" id="NESQ01000051">
    <property type="protein sequence ID" value="PUU81089.1"/>
    <property type="molecule type" value="Genomic_DNA"/>
</dbReference>
<dbReference type="OrthoDB" id="5431011at2759"/>
<dbReference type="AlphaFoldDB" id="A0A2T7A015"/>
<proteinExistence type="predicted"/>
<keyword evidence="3" id="KW-1185">Reference proteome</keyword>
<organism evidence="2 3">
    <name type="scientific">Tuber borchii</name>
    <name type="common">White truffle</name>
    <dbReference type="NCBI Taxonomy" id="42251"/>
    <lineage>
        <taxon>Eukaryota</taxon>
        <taxon>Fungi</taxon>
        <taxon>Dikarya</taxon>
        <taxon>Ascomycota</taxon>
        <taxon>Pezizomycotina</taxon>
        <taxon>Pezizomycetes</taxon>
        <taxon>Pezizales</taxon>
        <taxon>Tuberaceae</taxon>
        <taxon>Tuber</taxon>
    </lineage>
</organism>
<protein>
    <submittedName>
        <fullName evidence="2">Uncharacterized protein</fullName>
    </submittedName>
</protein>
<dbReference type="Proteomes" id="UP000244722">
    <property type="component" value="Unassembled WGS sequence"/>
</dbReference>
<gene>
    <name evidence="2" type="ORF">B9Z19DRAFT_1191408</name>
</gene>
<name>A0A2T7A015_TUBBO</name>